<comment type="caution">
    <text evidence="1">The sequence shown here is derived from an EMBL/GenBank/DDBJ whole genome shotgun (WGS) entry which is preliminary data.</text>
</comment>
<organism evidence="1 2">
    <name type="scientific">Streptomyces gelaticus</name>
    <dbReference type="NCBI Taxonomy" id="285446"/>
    <lineage>
        <taxon>Bacteria</taxon>
        <taxon>Bacillati</taxon>
        <taxon>Actinomycetota</taxon>
        <taxon>Actinomycetes</taxon>
        <taxon>Kitasatosporales</taxon>
        <taxon>Streptomycetaceae</taxon>
        <taxon>Streptomyces</taxon>
    </lineage>
</organism>
<keyword evidence="2" id="KW-1185">Reference proteome</keyword>
<accession>A0ABQ2WA76</accession>
<sequence>MGLDRLLPNGSDYGASGAAGSASLYDEMAHDPGAWGPRVCGTVPTVAAVAQAAALIRLATGVAPHRSIEVRCSHDRRRLPDKGLSGD</sequence>
<dbReference type="Proteomes" id="UP000660675">
    <property type="component" value="Unassembled WGS sequence"/>
</dbReference>
<gene>
    <name evidence="1" type="ORF">GCM10015535_62420</name>
</gene>
<dbReference type="EMBL" id="BMTF01000031">
    <property type="protein sequence ID" value="GGV95296.1"/>
    <property type="molecule type" value="Genomic_DNA"/>
</dbReference>
<evidence type="ECO:0000313" key="1">
    <source>
        <dbReference type="EMBL" id="GGV95296.1"/>
    </source>
</evidence>
<name>A0ABQ2WA76_9ACTN</name>
<protein>
    <submittedName>
        <fullName evidence="1">Uncharacterized protein</fullName>
    </submittedName>
</protein>
<proteinExistence type="predicted"/>
<reference evidence="2" key="1">
    <citation type="journal article" date="2019" name="Int. J. Syst. Evol. Microbiol.">
        <title>The Global Catalogue of Microorganisms (GCM) 10K type strain sequencing project: providing services to taxonomists for standard genome sequencing and annotation.</title>
        <authorList>
            <consortium name="The Broad Institute Genomics Platform"/>
            <consortium name="The Broad Institute Genome Sequencing Center for Infectious Disease"/>
            <person name="Wu L."/>
            <person name="Ma J."/>
        </authorList>
    </citation>
    <scope>NUCLEOTIDE SEQUENCE [LARGE SCALE GENOMIC DNA]</scope>
    <source>
        <strain evidence="2">JCM 4376</strain>
    </source>
</reference>
<dbReference type="RefSeq" id="WP_189547635.1">
    <property type="nucleotide sequence ID" value="NZ_BMTF01000031.1"/>
</dbReference>
<evidence type="ECO:0000313" key="2">
    <source>
        <dbReference type="Proteomes" id="UP000660675"/>
    </source>
</evidence>